<organism evidence="1 2">
    <name type="scientific">Steinernema glaseri</name>
    <dbReference type="NCBI Taxonomy" id="37863"/>
    <lineage>
        <taxon>Eukaryota</taxon>
        <taxon>Metazoa</taxon>
        <taxon>Ecdysozoa</taxon>
        <taxon>Nematoda</taxon>
        <taxon>Chromadorea</taxon>
        <taxon>Rhabditida</taxon>
        <taxon>Tylenchina</taxon>
        <taxon>Panagrolaimomorpha</taxon>
        <taxon>Strongyloidoidea</taxon>
        <taxon>Steinernematidae</taxon>
        <taxon>Steinernema</taxon>
    </lineage>
</organism>
<evidence type="ECO:0000313" key="2">
    <source>
        <dbReference type="WBParaSite" id="L893_g1188.t1"/>
    </source>
</evidence>
<keyword evidence="1" id="KW-1185">Reference proteome</keyword>
<dbReference type="WBParaSite" id="L893_g1188.t1">
    <property type="protein sequence ID" value="L893_g1188.t1"/>
    <property type="gene ID" value="L893_g1188"/>
</dbReference>
<dbReference type="AlphaFoldDB" id="A0A1I7Y2B2"/>
<name>A0A1I7Y2B2_9BILA</name>
<accession>A0A1I7Y2B2</accession>
<protein>
    <submittedName>
        <fullName evidence="2">ACPS domain-containing protein</fullName>
    </submittedName>
</protein>
<evidence type="ECO:0000313" key="1">
    <source>
        <dbReference type="Proteomes" id="UP000095287"/>
    </source>
</evidence>
<reference evidence="2" key="1">
    <citation type="submission" date="2016-11" db="UniProtKB">
        <authorList>
            <consortium name="WormBaseParasite"/>
        </authorList>
    </citation>
    <scope>IDENTIFICATION</scope>
</reference>
<sequence length="116" mass="13549">MASHLRHKNDADAEKFLRFWQETASDFEGLSMFEIRNAGAAVRIDPFFWHQMQAFKRCYRMGRCRRMVYLKIEKKQFRSRKWAKIRNVSVWIGALYGFKGPGECASVAQSVSAFGC</sequence>
<proteinExistence type="predicted"/>
<dbReference type="Proteomes" id="UP000095287">
    <property type="component" value="Unplaced"/>
</dbReference>